<evidence type="ECO:0000256" key="1">
    <source>
        <dbReference type="ARBA" id="ARBA00022723"/>
    </source>
</evidence>
<name>A0A498HZN2_MALDO</name>
<reference evidence="6 7" key="1">
    <citation type="submission" date="2018-10" db="EMBL/GenBank/DDBJ databases">
        <title>A high-quality apple genome assembly.</title>
        <authorList>
            <person name="Hu J."/>
        </authorList>
    </citation>
    <scope>NUCLEOTIDE SEQUENCE [LARGE SCALE GENOMIC DNA]</scope>
    <source>
        <strain evidence="7">cv. HFTH1</strain>
        <tissue evidence="6">Young leaf</tissue>
    </source>
</reference>
<evidence type="ECO:0000313" key="6">
    <source>
        <dbReference type="EMBL" id="RXH76816.1"/>
    </source>
</evidence>
<dbReference type="Pfam" id="PF02892">
    <property type="entry name" value="zf-BED"/>
    <property type="match status" value="1"/>
</dbReference>
<protein>
    <recommendedName>
        <fullName evidence="5">BED-type domain-containing protein</fullName>
    </recommendedName>
</protein>
<accession>A0A498HZN2</accession>
<proteinExistence type="predicted"/>
<dbReference type="PANTHER" id="PTHR46951:SF2">
    <property type="entry name" value="BED-TYPE DOMAIN-CONTAINING PROTEIN"/>
    <property type="match status" value="1"/>
</dbReference>
<dbReference type="AlphaFoldDB" id="A0A498HZN2"/>
<dbReference type="PROSITE" id="PS50808">
    <property type="entry name" value="ZF_BED"/>
    <property type="match status" value="1"/>
</dbReference>
<dbReference type="GO" id="GO:0003677">
    <property type="term" value="F:DNA binding"/>
    <property type="evidence" value="ECO:0007669"/>
    <property type="project" value="InterPro"/>
</dbReference>
<dbReference type="Proteomes" id="UP000290289">
    <property type="component" value="Chromosome 14"/>
</dbReference>
<keyword evidence="1" id="KW-0479">Metal-binding</keyword>
<keyword evidence="2 4" id="KW-0863">Zinc-finger</keyword>
<organism evidence="6 7">
    <name type="scientific">Malus domestica</name>
    <name type="common">Apple</name>
    <name type="synonym">Pyrus malus</name>
    <dbReference type="NCBI Taxonomy" id="3750"/>
    <lineage>
        <taxon>Eukaryota</taxon>
        <taxon>Viridiplantae</taxon>
        <taxon>Streptophyta</taxon>
        <taxon>Embryophyta</taxon>
        <taxon>Tracheophyta</taxon>
        <taxon>Spermatophyta</taxon>
        <taxon>Magnoliopsida</taxon>
        <taxon>eudicotyledons</taxon>
        <taxon>Gunneridae</taxon>
        <taxon>Pentapetalae</taxon>
        <taxon>rosids</taxon>
        <taxon>fabids</taxon>
        <taxon>Rosales</taxon>
        <taxon>Rosaceae</taxon>
        <taxon>Amygdaloideae</taxon>
        <taxon>Maleae</taxon>
        <taxon>Malus</taxon>
    </lineage>
</organism>
<evidence type="ECO:0000256" key="3">
    <source>
        <dbReference type="ARBA" id="ARBA00022833"/>
    </source>
</evidence>
<sequence length="102" mass="11474">MFNVIYYFIFLTIFKVIPDPFQSLNTKASIFKMSSKRDPAWEHGDPIDGNKHGTICKYCGRVMKSGGVTRLKYHLSGLDPSKNVQRCDNVPLIGAYLCALVS</sequence>
<dbReference type="InterPro" id="IPR003656">
    <property type="entry name" value="Znf_BED"/>
</dbReference>
<gene>
    <name evidence="6" type="ORF">DVH24_019704</name>
</gene>
<dbReference type="EMBL" id="RDQH01000340">
    <property type="protein sequence ID" value="RXH76816.1"/>
    <property type="molecule type" value="Genomic_DNA"/>
</dbReference>
<evidence type="ECO:0000256" key="4">
    <source>
        <dbReference type="PROSITE-ProRule" id="PRU00027"/>
    </source>
</evidence>
<dbReference type="GO" id="GO:0008270">
    <property type="term" value="F:zinc ion binding"/>
    <property type="evidence" value="ECO:0007669"/>
    <property type="project" value="UniProtKB-KW"/>
</dbReference>
<comment type="caution">
    <text evidence="6">The sequence shown here is derived from an EMBL/GenBank/DDBJ whole genome shotgun (WGS) entry which is preliminary data.</text>
</comment>
<keyword evidence="3" id="KW-0862">Zinc</keyword>
<evidence type="ECO:0000259" key="5">
    <source>
        <dbReference type="PROSITE" id="PS50808"/>
    </source>
</evidence>
<dbReference type="PANTHER" id="PTHR46951">
    <property type="entry name" value="BED-TYPE DOMAIN-CONTAINING PROTEIN"/>
    <property type="match status" value="1"/>
</dbReference>
<keyword evidence="7" id="KW-1185">Reference proteome</keyword>
<evidence type="ECO:0000256" key="2">
    <source>
        <dbReference type="ARBA" id="ARBA00022771"/>
    </source>
</evidence>
<feature type="domain" description="BED-type" evidence="5">
    <location>
        <begin position="35"/>
        <end position="87"/>
    </location>
</feature>
<evidence type="ECO:0000313" key="7">
    <source>
        <dbReference type="Proteomes" id="UP000290289"/>
    </source>
</evidence>